<feature type="domain" description="Phosphotyrosine protein phosphatase I" evidence="2">
    <location>
        <begin position="7"/>
        <end position="144"/>
    </location>
</feature>
<dbReference type="SMART" id="SM00226">
    <property type="entry name" value="LMWPc"/>
    <property type="match status" value="1"/>
</dbReference>
<evidence type="ECO:0000313" key="4">
    <source>
        <dbReference type="Proteomes" id="UP000005744"/>
    </source>
</evidence>
<keyword evidence="4" id="KW-1185">Reference proteome</keyword>
<dbReference type="CDD" id="cd16345">
    <property type="entry name" value="LMWP_ArsC"/>
    <property type="match status" value="1"/>
</dbReference>
<dbReference type="eggNOG" id="COG0394">
    <property type="taxonomic scope" value="Bacteria"/>
</dbReference>
<accession>I3CCX1</accession>
<dbReference type="RefSeq" id="WP_002683436.1">
    <property type="nucleotide sequence ID" value="NZ_JH600070.1"/>
</dbReference>
<dbReference type="InterPro" id="IPR023485">
    <property type="entry name" value="Ptyr_pPase"/>
</dbReference>
<sequence>MNTERTYQVLFVCIHNSARSQMAEAWFNQFAPAPYRAESAGLEAGSLNPWVVQAMQEVDIDLRQKGTQTVDTVIKSGKTFDYVITVCDETSAERCPVFPARTTKRLHWSFPDPSRFVGTDAEKLAQVRVVRETIKTQILAFIQQLVQLDL</sequence>
<dbReference type="STRING" id="395493.BegalDRAFT_0546"/>
<dbReference type="PANTHER" id="PTHR43428">
    <property type="entry name" value="ARSENATE REDUCTASE"/>
    <property type="match status" value="1"/>
</dbReference>
<dbReference type="Gene3D" id="3.40.50.2300">
    <property type="match status" value="1"/>
</dbReference>
<protein>
    <submittedName>
        <fullName evidence="3">Protein-tyrosine-phosphatase</fullName>
    </submittedName>
</protein>
<dbReference type="AlphaFoldDB" id="I3CCX1"/>
<keyword evidence="1" id="KW-0059">Arsenical resistance</keyword>
<dbReference type="PANTHER" id="PTHR43428:SF1">
    <property type="entry name" value="ARSENATE REDUCTASE"/>
    <property type="match status" value="1"/>
</dbReference>
<dbReference type="EMBL" id="JH600070">
    <property type="protein sequence ID" value="EIJ41464.1"/>
    <property type="molecule type" value="Genomic_DNA"/>
</dbReference>
<dbReference type="SUPFAM" id="SSF52788">
    <property type="entry name" value="Phosphotyrosine protein phosphatases I"/>
    <property type="match status" value="1"/>
</dbReference>
<gene>
    <name evidence="3" type="ORF">BegalDRAFT_0546</name>
</gene>
<dbReference type="Proteomes" id="UP000005744">
    <property type="component" value="Unassembled WGS sequence"/>
</dbReference>
<dbReference type="Pfam" id="PF01451">
    <property type="entry name" value="LMWPc"/>
    <property type="match status" value="1"/>
</dbReference>
<evidence type="ECO:0000313" key="3">
    <source>
        <dbReference type="EMBL" id="EIJ41464.1"/>
    </source>
</evidence>
<name>I3CCX1_9GAMM</name>
<proteinExistence type="predicted"/>
<evidence type="ECO:0000259" key="2">
    <source>
        <dbReference type="SMART" id="SM00226"/>
    </source>
</evidence>
<dbReference type="InterPro" id="IPR036196">
    <property type="entry name" value="Ptyr_pPase_sf"/>
</dbReference>
<evidence type="ECO:0000256" key="1">
    <source>
        <dbReference type="ARBA" id="ARBA00022849"/>
    </source>
</evidence>
<dbReference type="GO" id="GO:0046685">
    <property type="term" value="P:response to arsenic-containing substance"/>
    <property type="evidence" value="ECO:0007669"/>
    <property type="project" value="UniProtKB-KW"/>
</dbReference>
<reference evidence="3 4" key="1">
    <citation type="submission" date="2011-11" db="EMBL/GenBank/DDBJ databases">
        <title>Improved High-Quality Draft sequence of Beggiatoa alba B18lD.</title>
        <authorList>
            <consortium name="US DOE Joint Genome Institute"/>
            <person name="Lucas S."/>
            <person name="Han J."/>
            <person name="Lapidus A."/>
            <person name="Cheng J.-F."/>
            <person name="Goodwin L."/>
            <person name="Pitluck S."/>
            <person name="Peters L."/>
            <person name="Mikhailova N."/>
            <person name="Held B."/>
            <person name="Detter J.C."/>
            <person name="Han C."/>
            <person name="Tapia R."/>
            <person name="Land M."/>
            <person name="Hauser L."/>
            <person name="Kyrpides N."/>
            <person name="Ivanova N."/>
            <person name="Pagani I."/>
            <person name="Samuel K."/>
            <person name="Teske A."/>
            <person name="Mueller J."/>
            <person name="Woyke T."/>
        </authorList>
    </citation>
    <scope>NUCLEOTIDE SEQUENCE [LARGE SCALE GENOMIC DNA]</scope>
    <source>
        <strain evidence="3 4">B18LD</strain>
    </source>
</reference>
<dbReference type="OrthoDB" id="9793058at2"/>
<organism evidence="3 4">
    <name type="scientific">Beggiatoa alba B18LD</name>
    <dbReference type="NCBI Taxonomy" id="395493"/>
    <lineage>
        <taxon>Bacteria</taxon>
        <taxon>Pseudomonadati</taxon>
        <taxon>Pseudomonadota</taxon>
        <taxon>Gammaproteobacteria</taxon>
        <taxon>Thiotrichales</taxon>
        <taxon>Thiotrichaceae</taxon>
        <taxon>Beggiatoa</taxon>
    </lineage>
</organism>
<dbReference type="HOGENOM" id="CLU_071415_3_2_6"/>